<feature type="transmembrane region" description="Helical" evidence="7">
    <location>
        <begin position="379"/>
        <end position="400"/>
    </location>
</feature>
<dbReference type="PANTHER" id="PTHR30250:SF10">
    <property type="entry name" value="LIPOPOLYSACCHARIDE BIOSYNTHESIS PROTEIN WZXC"/>
    <property type="match status" value="1"/>
</dbReference>
<keyword evidence="6 7" id="KW-0472">Membrane</keyword>
<evidence type="ECO:0000256" key="4">
    <source>
        <dbReference type="ARBA" id="ARBA00022692"/>
    </source>
</evidence>
<organism evidence="8 9">
    <name type="scientific">Chroococcidiopsis thermalis (strain PCC 7203)</name>
    <dbReference type="NCBI Taxonomy" id="251229"/>
    <lineage>
        <taxon>Bacteria</taxon>
        <taxon>Bacillati</taxon>
        <taxon>Cyanobacteriota</taxon>
        <taxon>Cyanophyceae</taxon>
        <taxon>Chroococcidiopsidales</taxon>
        <taxon>Chroococcidiopsidaceae</taxon>
        <taxon>Chroococcidiopsis</taxon>
    </lineage>
</organism>
<feature type="transmembrane region" description="Helical" evidence="7">
    <location>
        <begin position="412"/>
        <end position="436"/>
    </location>
</feature>
<gene>
    <name evidence="8" type="ORF">Chro_2155</name>
</gene>
<dbReference type="CDD" id="cd13127">
    <property type="entry name" value="MATE_tuaB_like"/>
    <property type="match status" value="1"/>
</dbReference>
<evidence type="ECO:0000256" key="5">
    <source>
        <dbReference type="ARBA" id="ARBA00022989"/>
    </source>
</evidence>
<dbReference type="RefSeq" id="WP_015154205.1">
    <property type="nucleotide sequence ID" value="NC_019695.1"/>
</dbReference>
<evidence type="ECO:0000313" key="8">
    <source>
        <dbReference type="EMBL" id="AFY87657.1"/>
    </source>
</evidence>
<dbReference type="GO" id="GO:0005886">
    <property type="term" value="C:plasma membrane"/>
    <property type="evidence" value="ECO:0007669"/>
    <property type="project" value="UniProtKB-SubCell"/>
</dbReference>
<dbReference type="HOGENOM" id="CLU_026911_6_1_3"/>
<evidence type="ECO:0000256" key="2">
    <source>
        <dbReference type="ARBA" id="ARBA00007430"/>
    </source>
</evidence>
<feature type="transmembrane region" description="Helical" evidence="7">
    <location>
        <begin position="353"/>
        <end position="373"/>
    </location>
</feature>
<keyword evidence="4 7" id="KW-0812">Transmembrane</keyword>
<dbReference type="Pfam" id="PF13440">
    <property type="entry name" value="Polysacc_synt_3"/>
    <property type="match status" value="1"/>
</dbReference>
<dbReference type="OrthoDB" id="9770347at2"/>
<feature type="transmembrane region" description="Helical" evidence="7">
    <location>
        <begin position="42"/>
        <end position="59"/>
    </location>
</feature>
<comment type="subcellular location">
    <subcellularLocation>
        <location evidence="1">Cell membrane</location>
        <topology evidence="1">Multi-pass membrane protein</topology>
    </subcellularLocation>
</comment>
<dbReference type="FunCoup" id="K9TXU2">
    <property type="interactions" value="34"/>
</dbReference>
<feature type="transmembrane region" description="Helical" evidence="7">
    <location>
        <begin position="80"/>
        <end position="103"/>
    </location>
</feature>
<dbReference type="InterPro" id="IPR050833">
    <property type="entry name" value="Poly_Biosynth_Transport"/>
</dbReference>
<feature type="transmembrane region" description="Helical" evidence="7">
    <location>
        <begin position="319"/>
        <end position="341"/>
    </location>
</feature>
<keyword evidence="9" id="KW-1185">Reference proteome</keyword>
<evidence type="ECO:0000256" key="7">
    <source>
        <dbReference type="SAM" id="Phobius"/>
    </source>
</evidence>
<comment type="similarity">
    <text evidence="2">Belongs to the polysaccharide synthase family.</text>
</comment>
<feature type="transmembrane region" description="Helical" evidence="7">
    <location>
        <begin position="284"/>
        <end position="307"/>
    </location>
</feature>
<dbReference type="eggNOG" id="COG2244">
    <property type="taxonomic scope" value="Bacteria"/>
</dbReference>
<dbReference type="InParanoid" id="K9TXU2"/>
<keyword evidence="3" id="KW-1003">Cell membrane</keyword>
<name>K9TXU2_CHRTP</name>
<dbReference type="STRING" id="251229.Chro_2155"/>
<evidence type="ECO:0000313" key="9">
    <source>
        <dbReference type="Proteomes" id="UP000010384"/>
    </source>
</evidence>
<keyword evidence="5 7" id="KW-1133">Transmembrane helix</keyword>
<feature type="transmembrane region" description="Helical" evidence="7">
    <location>
        <begin position="448"/>
        <end position="470"/>
    </location>
</feature>
<dbReference type="EMBL" id="CP003597">
    <property type="protein sequence ID" value="AFY87657.1"/>
    <property type="molecule type" value="Genomic_DNA"/>
</dbReference>
<dbReference type="PANTHER" id="PTHR30250">
    <property type="entry name" value="PST FAMILY PREDICTED COLANIC ACID TRANSPORTER"/>
    <property type="match status" value="1"/>
</dbReference>
<evidence type="ECO:0000256" key="3">
    <source>
        <dbReference type="ARBA" id="ARBA00022475"/>
    </source>
</evidence>
<dbReference type="AlphaFoldDB" id="K9TXU2"/>
<dbReference type="KEGG" id="cthe:Chro_2155"/>
<evidence type="ECO:0000256" key="1">
    <source>
        <dbReference type="ARBA" id="ARBA00004651"/>
    </source>
</evidence>
<sequence>MMDIRQKVVKGVVWSVIQHWGSQTISFAVFSLLARLLKPEEFGLVALASVFIALMEIFLDQGLSQAIVQRQQLEPEHLDSAFWANLTVGILLTICSIIFAKPIANLFNRQQLAPILQWLSLSFLLNSFSCVQQAIFHRELAFKFVAARSLLAALGAGTIGITMAVAGFGVWSLVGQKLAGALVGAVVLWSASDWRPRFCVSVKHFQELFAFGINAIGLNAINFFNRRTDDFLIGYFLGPVALGYYTIAYRVLLVMTQLLITVTNQVALPTFSKLQAEPERLQRAFYAVTQLTSLVAFPTFIGMAVLAPEVVQILFGSQWRSSIPIMQVLAFVGILHSMFNFNSTVMMAKGKPAWKLGVNCLTAVVNILGFILVTRWGVVAVALAYVIGSYLTFPISIYVVRKLIPLQPIAYLRQYAIAIAATSVMVSAILAAKYFLPSLLSLPASLAIYTLIGAVFYALTIFILAPKLFWHILRFMR</sequence>
<reference evidence="8 9" key="1">
    <citation type="submission" date="2012-06" db="EMBL/GenBank/DDBJ databases">
        <title>Finished chromosome of genome of Chroococcidiopsis thermalis PCC 7203.</title>
        <authorList>
            <consortium name="US DOE Joint Genome Institute"/>
            <person name="Gugger M."/>
            <person name="Coursin T."/>
            <person name="Rippka R."/>
            <person name="Tandeau De Marsac N."/>
            <person name="Huntemann M."/>
            <person name="Wei C.-L."/>
            <person name="Han J."/>
            <person name="Detter J.C."/>
            <person name="Han C."/>
            <person name="Tapia R."/>
            <person name="Davenport K."/>
            <person name="Daligault H."/>
            <person name="Erkkila T."/>
            <person name="Gu W."/>
            <person name="Munk A.C.C."/>
            <person name="Teshima H."/>
            <person name="Xu Y."/>
            <person name="Chain P."/>
            <person name="Chen A."/>
            <person name="Krypides N."/>
            <person name="Mavromatis K."/>
            <person name="Markowitz V."/>
            <person name="Szeto E."/>
            <person name="Ivanova N."/>
            <person name="Mikhailova N."/>
            <person name="Ovchinnikova G."/>
            <person name="Pagani I."/>
            <person name="Pati A."/>
            <person name="Goodwin L."/>
            <person name="Peters L."/>
            <person name="Pitluck S."/>
            <person name="Woyke T."/>
            <person name="Kerfeld C."/>
        </authorList>
    </citation>
    <scope>NUCLEOTIDE SEQUENCE [LARGE SCALE GENOMIC DNA]</scope>
    <source>
        <strain evidence="8 9">PCC 7203</strain>
    </source>
</reference>
<dbReference type="Proteomes" id="UP000010384">
    <property type="component" value="Chromosome"/>
</dbReference>
<protein>
    <submittedName>
        <fullName evidence="8">Polysaccharide biosynthesis protein</fullName>
    </submittedName>
</protein>
<proteinExistence type="inferred from homology"/>
<evidence type="ECO:0000256" key="6">
    <source>
        <dbReference type="ARBA" id="ARBA00023136"/>
    </source>
</evidence>
<accession>K9TXU2</accession>
<feature type="transmembrane region" description="Helical" evidence="7">
    <location>
        <begin position="149"/>
        <end position="172"/>
    </location>
</feature>